<gene>
    <name evidence="2" type="ORF">BCY86_01235</name>
</gene>
<dbReference type="KEGG" id="pabo:BCY86_01235"/>
<dbReference type="PANTHER" id="PTHR42855">
    <property type="entry name" value="ABC TRANSPORTER ATP-BINDING SUBUNIT"/>
    <property type="match status" value="1"/>
</dbReference>
<dbReference type="EMBL" id="CP016908">
    <property type="protein sequence ID" value="APR99456.1"/>
    <property type="molecule type" value="Genomic_DNA"/>
</dbReference>
<sequence>MILQVEDVSFGYGPKLLFEKGSFLLNAGERATLVASNRVGKTTFLRLIAGELEPEEGVIVRKKKATVGYYRQSHQLSVEGNVLDALLSGFQPILGLCSQLNQLHQALESGGGQASLQRLAVLQNQYHLAQGDALEHRVAKIAHQLGFPPTVLQRPFWMR</sequence>
<dbReference type="AlphaFoldDB" id="A0A1L6MVC7"/>
<dbReference type="GO" id="GO:0005524">
    <property type="term" value="F:ATP binding"/>
    <property type="evidence" value="ECO:0007669"/>
    <property type="project" value="InterPro"/>
</dbReference>
<dbReference type="GO" id="GO:0016887">
    <property type="term" value="F:ATP hydrolysis activity"/>
    <property type="evidence" value="ECO:0007669"/>
    <property type="project" value="InterPro"/>
</dbReference>
<feature type="domain" description="ABC transporter" evidence="1">
    <location>
        <begin position="22"/>
        <end position="132"/>
    </location>
</feature>
<dbReference type="Gene3D" id="3.40.50.300">
    <property type="entry name" value="P-loop containing nucleotide triphosphate hydrolases"/>
    <property type="match status" value="1"/>
</dbReference>
<dbReference type="Proteomes" id="UP000185544">
    <property type="component" value="Chromosome"/>
</dbReference>
<evidence type="ECO:0000313" key="3">
    <source>
        <dbReference type="Proteomes" id="UP000185544"/>
    </source>
</evidence>
<name>A0A1L6MVC7_9BACT</name>
<reference evidence="2 3" key="1">
    <citation type="submission" date="2016-08" db="EMBL/GenBank/DDBJ databases">
        <title>Identification and validation of antigenic proteins from Pajaroellobacter abortibovis using de-novo genome sequence assembly and reverse vaccinology.</title>
        <authorList>
            <person name="Welly B.T."/>
            <person name="Miller M.R."/>
            <person name="Stott J.L."/>
            <person name="Blanchard M.T."/>
            <person name="Islas-Trejo A.D."/>
            <person name="O'Rourke S.M."/>
            <person name="Young A.E."/>
            <person name="Medrano J.F."/>
            <person name="Van Eenennaam A.L."/>
        </authorList>
    </citation>
    <scope>NUCLEOTIDE SEQUENCE [LARGE SCALE GENOMIC DNA]</scope>
    <source>
        <strain evidence="2 3">BTF92-0548A/99-0131</strain>
    </source>
</reference>
<evidence type="ECO:0000313" key="2">
    <source>
        <dbReference type="EMBL" id="APR99456.1"/>
    </source>
</evidence>
<dbReference type="Pfam" id="PF00005">
    <property type="entry name" value="ABC_tran"/>
    <property type="match status" value="1"/>
</dbReference>
<dbReference type="InterPro" id="IPR027417">
    <property type="entry name" value="P-loop_NTPase"/>
</dbReference>
<accession>A0A1L6MVC7</accession>
<protein>
    <recommendedName>
        <fullName evidence="1">ABC transporter domain-containing protein</fullName>
    </recommendedName>
</protein>
<evidence type="ECO:0000259" key="1">
    <source>
        <dbReference type="Pfam" id="PF00005"/>
    </source>
</evidence>
<organism evidence="2 3">
    <name type="scientific">Pajaroellobacter abortibovis</name>
    <dbReference type="NCBI Taxonomy" id="1882918"/>
    <lineage>
        <taxon>Bacteria</taxon>
        <taxon>Pseudomonadati</taxon>
        <taxon>Myxococcota</taxon>
        <taxon>Polyangia</taxon>
        <taxon>Polyangiales</taxon>
        <taxon>Polyangiaceae</taxon>
    </lineage>
</organism>
<dbReference type="SUPFAM" id="SSF52540">
    <property type="entry name" value="P-loop containing nucleoside triphosphate hydrolases"/>
    <property type="match status" value="1"/>
</dbReference>
<dbReference type="InterPro" id="IPR003439">
    <property type="entry name" value="ABC_transporter-like_ATP-bd"/>
</dbReference>
<proteinExistence type="predicted"/>
<dbReference type="InterPro" id="IPR051309">
    <property type="entry name" value="ABCF_ATPase"/>
</dbReference>
<dbReference type="STRING" id="1882918.BCY86_01235"/>
<keyword evidence="3" id="KW-1185">Reference proteome</keyword>
<dbReference type="PANTHER" id="PTHR42855:SF1">
    <property type="entry name" value="ABC TRANSPORTER DOMAIN-CONTAINING PROTEIN"/>
    <property type="match status" value="1"/>
</dbReference>